<proteinExistence type="predicted"/>
<gene>
    <name evidence="1" type="primary">A03g509050.1_BraROA</name>
    <name evidence="1" type="ORF">IGI04_013732</name>
</gene>
<sequence>MNFLVTMVSEASLNLESINGSTGIHGGLRHIDRIIRTGHGGADQSECSCEKQTESWNIMRDLKCFRSVSEKYLVKSVLEGLQMECFDPNPLTIFA</sequence>
<name>A0ABQ7N9N8_BRACM</name>
<dbReference type="EMBL" id="JADBGQ010000003">
    <property type="protein sequence ID" value="KAG5407613.1"/>
    <property type="molecule type" value="Genomic_DNA"/>
</dbReference>
<evidence type="ECO:0000313" key="1">
    <source>
        <dbReference type="EMBL" id="KAG5407613.1"/>
    </source>
</evidence>
<keyword evidence="2" id="KW-1185">Reference proteome</keyword>
<accession>A0ABQ7N9N8</accession>
<reference evidence="1 2" key="1">
    <citation type="submission" date="2021-03" db="EMBL/GenBank/DDBJ databases">
        <authorList>
            <person name="King G.J."/>
            <person name="Bancroft I."/>
            <person name="Baten A."/>
            <person name="Bloomfield J."/>
            <person name="Borpatragohain P."/>
            <person name="He Z."/>
            <person name="Irish N."/>
            <person name="Irwin J."/>
            <person name="Liu K."/>
            <person name="Mauleon R.P."/>
            <person name="Moore J."/>
            <person name="Morris R."/>
            <person name="Ostergaard L."/>
            <person name="Wang B."/>
            <person name="Wells R."/>
        </authorList>
    </citation>
    <scope>NUCLEOTIDE SEQUENCE [LARGE SCALE GENOMIC DNA]</scope>
    <source>
        <strain evidence="1">R-o-18</strain>
        <tissue evidence="1">Leaf</tissue>
    </source>
</reference>
<evidence type="ECO:0000313" key="2">
    <source>
        <dbReference type="Proteomes" id="UP000823674"/>
    </source>
</evidence>
<organism evidence="1 2">
    <name type="scientific">Brassica rapa subsp. trilocularis</name>
    <dbReference type="NCBI Taxonomy" id="1813537"/>
    <lineage>
        <taxon>Eukaryota</taxon>
        <taxon>Viridiplantae</taxon>
        <taxon>Streptophyta</taxon>
        <taxon>Embryophyta</taxon>
        <taxon>Tracheophyta</taxon>
        <taxon>Spermatophyta</taxon>
        <taxon>Magnoliopsida</taxon>
        <taxon>eudicotyledons</taxon>
        <taxon>Gunneridae</taxon>
        <taxon>Pentapetalae</taxon>
        <taxon>rosids</taxon>
        <taxon>malvids</taxon>
        <taxon>Brassicales</taxon>
        <taxon>Brassicaceae</taxon>
        <taxon>Brassiceae</taxon>
        <taxon>Brassica</taxon>
    </lineage>
</organism>
<comment type="caution">
    <text evidence="1">The sequence shown here is derived from an EMBL/GenBank/DDBJ whole genome shotgun (WGS) entry which is preliminary data.</text>
</comment>
<protein>
    <submittedName>
        <fullName evidence="1">Uncharacterized protein</fullName>
    </submittedName>
</protein>
<dbReference type="Proteomes" id="UP000823674">
    <property type="component" value="Chromosome A03"/>
</dbReference>